<organism evidence="1 2">
    <name type="scientific">Entamoeba nuttalli</name>
    <dbReference type="NCBI Taxonomy" id="412467"/>
    <lineage>
        <taxon>Eukaryota</taxon>
        <taxon>Amoebozoa</taxon>
        <taxon>Evosea</taxon>
        <taxon>Archamoebae</taxon>
        <taxon>Mastigamoebida</taxon>
        <taxon>Entamoebidae</taxon>
        <taxon>Entamoeba</taxon>
    </lineage>
</organism>
<keyword evidence="2" id="KW-1185">Reference proteome</keyword>
<comment type="caution">
    <text evidence="1">The sequence shown here is derived from an EMBL/GenBank/DDBJ whole genome shotgun (WGS) entry which is preliminary data.</text>
</comment>
<sequence length="145" mass="17840">MDVRLNKHFGLLRNINRAQNEVIEIHNKLIEWIEISYTKEDLIKIRHYFTKHEISDLNGIYRGFQNLIWKYSDEEIKELKELPKFIGEEIEETKKTAKSDIRKCSYRTKKNKQKFQVKLLQRKEKKINQKSLRRILRKRNNYKNY</sequence>
<evidence type="ECO:0000313" key="2">
    <source>
        <dbReference type="Proteomes" id="UP001628156"/>
    </source>
</evidence>
<proteinExistence type="predicted"/>
<evidence type="ECO:0000313" key="1">
    <source>
        <dbReference type="EMBL" id="GAB1225175.1"/>
    </source>
</evidence>
<name>A0ABQ0DQQ9_9EUKA</name>
<dbReference type="Proteomes" id="UP001628156">
    <property type="component" value="Unassembled WGS sequence"/>
</dbReference>
<accession>A0ABQ0DQQ9</accession>
<gene>
    <name evidence="1" type="ORF">ENUP19_0245G0013</name>
</gene>
<protein>
    <submittedName>
        <fullName evidence="1">Uncharacterized protein</fullName>
    </submittedName>
</protein>
<reference evidence="1 2" key="1">
    <citation type="journal article" date="2019" name="PLoS Negl. Trop. Dis.">
        <title>Whole genome sequencing of Entamoeba nuttalli reveals mammalian host-related molecular signatures and a novel octapeptide-repeat surface protein.</title>
        <authorList>
            <person name="Tanaka M."/>
            <person name="Makiuchi T."/>
            <person name="Komiyama T."/>
            <person name="Shiina T."/>
            <person name="Osaki K."/>
            <person name="Tachibana H."/>
        </authorList>
    </citation>
    <scope>NUCLEOTIDE SEQUENCE [LARGE SCALE GENOMIC DNA]</scope>
    <source>
        <strain evidence="1 2">P19-061405</strain>
    </source>
</reference>
<dbReference type="EMBL" id="BAAFRS010000245">
    <property type="protein sequence ID" value="GAB1225175.1"/>
    <property type="molecule type" value="Genomic_DNA"/>
</dbReference>